<feature type="compositionally biased region" description="Basic and acidic residues" evidence="1">
    <location>
        <begin position="44"/>
        <end position="58"/>
    </location>
</feature>
<feature type="region of interest" description="Disordered" evidence="1">
    <location>
        <begin position="44"/>
        <end position="72"/>
    </location>
</feature>
<comment type="caution">
    <text evidence="2">The sequence shown here is derived from an EMBL/GenBank/DDBJ whole genome shotgun (WGS) entry which is preliminary data.</text>
</comment>
<accession>A0AAV4MJG5</accession>
<feature type="compositionally biased region" description="Polar residues" evidence="1">
    <location>
        <begin position="60"/>
        <end position="72"/>
    </location>
</feature>
<evidence type="ECO:0000313" key="3">
    <source>
        <dbReference type="Proteomes" id="UP001054945"/>
    </source>
</evidence>
<evidence type="ECO:0000313" key="2">
    <source>
        <dbReference type="EMBL" id="GIX72445.1"/>
    </source>
</evidence>
<evidence type="ECO:0000256" key="1">
    <source>
        <dbReference type="SAM" id="MobiDB-lite"/>
    </source>
</evidence>
<reference evidence="2 3" key="1">
    <citation type="submission" date="2021-06" db="EMBL/GenBank/DDBJ databases">
        <title>Caerostris extrusa draft genome.</title>
        <authorList>
            <person name="Kono N."/>
            <person name="Arakawa K."/>
        </authorList>
    </citation>
    <scope>NUCLEOTIDE SEQUENCE [LARGE SCALE GENOMIC DNA]</scope>
</reference>
<dbReference type="EMBL" id="BPLR01002313">
    <property type="protein sequence ID" value="GIX72445.1"/>
    <property type="molecule type" value="Genomic_DNA"/>
</dbReference>
<dbReference type="Proteomes" id="UP001054945">
    <property type="component" value="Unassembled WGS sequence"/>
</dbReference>
<organism evidence="2 3">
    <name type="scientific">Caerostris extrusa</name>
    <name type="common">Bark spider</name>
    <name type="synonym">Caerostris bankana</name>
    <dbReference type="NCBI Taxonomy" id="172846"/>
    <lineage>
        <taxon>Eukaryota</taxon>
        <taxon>Metazoa</taxon>
        <taxon>Ecdysozoa</taxon>
        <taxon>Arthropoda</taxon>
        <taxon>Chelicerata</taxon>
        <taxon>Arachnida</taxon>
        <taxon>Araneae</taxon>
        <taxon>Araneomorphae</taxon>
        <taxon>Entelegynae</taxon>
        <taxon>Araneoidea</taxon>
        <taxon>Araneidae</taxon>
        <taxon>Caerostris</taxon>
    </lineage>
</organism>
<proteinExistence type="predicted"/>
<name>A0AAV4MJG5_CAEEX</name>
<keyword evidence="3" id="KW-1185">Reference proteome</keyword>
<dbReference type="AlphaFoldDB" id="A0AAV4MJG5"/>
<gene>
    <name evidence="2" type="ORF">CEXT_655301</name>
</gene>
<sequence length="72" mass="7859">MTSHHPAGDFLGEEKVANYSLWDEPASFVSAVTYSLSDCRPLWELRPSEGEERGEGGPEKQNSSDRSSSSGL</sequence>
<protein>
    <submittedName>
        <fullName evidence="2">Uncharacterized protein</fullName>
    </submittedName>
</protein>